<evidence type="ECO:0000256" key="6">
    <source>
        <dbReference type="ARBA" id="ARBA00022960"/>
    </source>
</evidence>
<name>A0ABT1EIL4_9FIRM</name>
<evidence type="ECO:0000256" key="4">
    <source>
        <dbReference type="ARBA" id="ARBA00022741"/>
    </source>
</evidence>
<evidence type="ECO:0000259" key="14">
    <source>
        <dbReference type="Pfam" id="PF08245"/>
    </source>
</evidence>
<evidence type="ECO:0000259" key="12">
    <source>
        <dbReference type="Pfam" id="PF01225"/>
    </source>
</evidence>
<evidence type="ECO:0000256" key="9">
    <source>
        <dbReference type="ARBA" id="ARBA00023316"/>
    </source>
</evidence>
<evidence type="ECO:0000256" key="1">
    <source>
        <dbReference type="ARBA" id="ARBA00022490"/>
    </source>
</evidence>
<comment type="function">
    <text evidence="10 11">Involved in cell wall formation. Catalyzes the final step in the synthesis of UDP-N-acetylmuramoyl-pentapeptide, the precursor of murein.</text>
</comment>
<keyword evidence="9 10" id="KW-0961">Cell wall biogenesis/degradation</keyword>
<evidence type="ECO:0000256" key="10">
    <source>
        <dbReference type="HAMAP-Rule" id="MF_02019"/>
    </source>
</evidence>
<keyword evidence="2 10" id="KW-0436">Ligase</keyword>
<feature type="domain" description="Mur ligase N-terminal catalytic" evidence="12">
    <location>
        <begin position="35"/>
        <end position="80"/>
    </location>
</feature>
<keyword evidence="16" id="KW-1185">Reference proteome</keyword>
<evidence type="ECO:0000256" key="2">
    <source>
        <dbReference type="ARBA" id="ARBA00022598"/>
    </source>
</evidence>
<evidence type="ECO:0000256" key="7">
    <source>
        <dbReference type="ARBA" id="ARBA00022984"/>
    </source>
</evidence>
<comment type="similarity">
    <text evidence="10">Belongs to the MurCDEF family. MurF subfamily.</text>
</comment>
<dbReference type="Gene3D" id="3.40.1390.10">
    <property type="entry name" value="MurE/MurF, N-terminal domain"/>
    <property type="match status" value="1"/>
</dbReference>
<evidence type="ECO:0000313" key="15">
    <source>
        <dbReference type="EMBL" id="MCP1110314.1"/>
    </source>
</evidence>
<dbReference type="InterPro" id="IPR005863">
    <property type="entry name" value="UDP-N-AcMur_synth"/>
</dbReference>
<dbReference type="Pfam" id="PF02875">
    <property type="entry name" value="Mur_ligase_C"/>
    <property type="match status" value="1"/>
</dbReference>
<dbReference type="EMBL" id="JAMZFV010000011">
    <property type="protein sequence ID" value="MCP1110314.1"/>
    <property type="molecule type" value="Genomic_DNA"/>
</dbReference>
<evidence type="ECO:0000256" key="5">
    <source>
        <dbReference type="ARBA" id="ARBA00022840"/>
    </source>
</evidence>
<dbReference type="Pfam" id="PF01225">
    <property type="entry name" value="Mur_ligase"/>
    <property type="match status" value="1"/>
</dbReference>
<evidence type="ECO:0000256" key="8">
    <source>
        <dbReference type="ARBA" id="ARBA00023306"/>
    </source>
</evidence>
<comment type="caution">
    <text evidence="15">The sequence shown here is derived from an EMBL/GenBank/DDBJ whole genome shotgun (WGS) entry which is preliminary data.</text>
</comment>
<keyword evidence="4 10" id="KW-0547">Nucleotide-binding</keyword>
<dbReference type="SUPFAM" id="SSF53244">
    <property type="entry name" value="MurD-like peptide ligases, peptide-binding domain"/>
    <property type="match status" value="1"/>
</dbReference>
<feature type="domain" description="Mur ligase C-terminal" evidence="13">
    <location>
        <begin position="326"/>
        <end position="448"/>
    </location>
</feature>
<evidence type="ECO:0000313" key="16">
    <source>
        <dbReference type="Proteomes" id="UP001523565"/>
    </source>
</evidence>
<dbReference type="InterPro" id="IPR013221">
    <property type="entry name" value="Mur_ligase_cen"/>
</dbReference>
<dbReference type="InterPro" id="IPR035911">
    <property type="entry name" value="MurE/MurF_N"/>
</dbReference>
<dbReference type="Gene3D" id="3.90.190.20">
    <property type="entry name" value="Mur ligase, C-terminal domain"/>
    <property type="match status" value="1"/>
</dbReference>
<reference evidence="15 16" key="1">
    <citation type="journal article" date="2022" name="Genome Biol. Evol.">
        <title>Host diet, physiology and behaviors set the stage for Lachnospiraceae cladogenesis.</title>
        <authorList>
            <person name="Vera-Ponce De Leon A."/>
            <person name="Schneider M."/>
            <person name="Jahnes B.C."/>
            <person name="Sadowski V."/>
            <person name="Camuy-Velez L.A."/>
            <person name="Duan J."/>
            <person name="Sabree Z.L."/>
        </authorList>
    </citation>
    <scope>NUCLEOTIDE SEQUENCE [LARGE SCALE GENOMIC DNA]</scope>
    <source>
        <strain evidence="15 16">PAL227</strain>
    </source>
</reference>
<gene>
    <name evidence="10" type="primary">murF</name>
    <name evidence="15" type="ORF">NK118_08625</name>
</gene>
<feature type="domain" description="Mur ligase central" evidence="14">
    <location>
        <begin position="116"/>
        <end position="303"/>
    </location>
</feature>
<dbReference type="GO" id="GO:0016874">
    <property type="term" value="F:ligase activity"/>
    <property type="evidence" value="ECO:0007669"/>
    <property type="project" value="UniProtKB-KW"/>
</dbReference>
<dbReference type="InterPro" id="IPR000713">
    <property type="entry name" value="Mur_ligase_N"/>
</dbReference>
<evidence type="ECO:0000256" key="11">
    <source>
        <dbReference type="RuleBase" id="RU004136"/>
    </source>
</evidence>
<proteinExistence type="inferred from homology"/>
<dbReference type="InterPro" id="IPR051046">
    <property type="entry name" value="MurCDEF_CellWall_CoF430Synth"/>
</dbReference>
<dbReference type="Gene3D" id="3.40.1190.10">
    <property type="entry name" value="Mur-like, catalytic domain"/>
    <property type="match status" value="1"/>
</dbReference>
<comment type="subcellular location">
    <subcellularLocation>
        <location evidence="10 11">Cytoplasm</location>
    </subcellularLocation>
</comment>
<keyword evidence="6 10" id="KW-0133">Cell shape</keyword>
<dbReference type="RefSeq" id="WP_262069194.1">
    <property type="nucleotide sequence ID" value="NZ_JAMXOC010000011.1"/>
</dbReference>
<dbReference type="NCBIfam" id="TIGR01143">
    <property type="entry name" value="murF"/>
    <property type="match status" value="1"/>
</dbReference>
<dbReference type="PANTHER" id="PTHR43024">
    <property type="entry name" value="UDP-N-ACETYLMURAMOYL-TRIPEPTIDE--D-ALANYL-D-ALANINE LIGASE"/>
    <property type="match status" value="1"/>
</dbReference>
<dbReference type="InterPro" id="IPR036615">
    <property type="entry name" value="Mur_ligase_C_dom_sf"/>
</dbReference>
<keyword evidence="7 10" id="KW-0573">Peptidoglycan synthesis</keyword>
<dbReference type="HAMAP" id="MF_02019">
    <property type="entry name" value="MurF"/>
    <property type="match status" value="1"/>
</dbReference>
<dbReference type="PANTHER" id="PTHR43024:SF1">
    <property type="entry name" value="UDP-N-ACETYLMURAMOYL-TRIPEPTIDE--D-ALANYL-D-ALANINE LIGASE"/>
    <property type="match status" value="1"/>
</dbReference>
<dbReference type="Proteomes" id="UP001523565">
    <property type="component" value="Unassembled WGS sequence"/>
</dbReference>
<organism evidence="15 16">
    <name type="scientific">Ohessyouella blattaphilus</name>
    <dbReference type="NCBI Taxonomy" id="2949333"/>
    <lineage>
        <taxon>Bacteria</taxon>
        <taxon>Bacillati</taxon>
        <taxon>Bacillota</taxon>
        <taxon>Clostridia</taxon>
        <taxon>Lachnospirales</taxon>
        <taxon>Lachnospiraceae</taxon>
        <taxon>Ohessyouella</taxon>
    </lineage>
</organism>
<evidence type="ECO:0000259" key="13">
    <source>
        <dbReference type="Pfam" id="PF02875"/>
    </source>
</evidence>
<comment type="catalytic activity">
    <reaction evidence="10 11">
        <text>D-alanyl-D-alanine + UDP-N-acetyl-alpha-D-muramoyl-L-alanyl-gamma-D-glutamyl-meso-2,6-diaminopimelate + ATP = UDP-N-acetyl-alpha-D-muramoyl-L-alanyl-gamma-D-glutamyl-meso-2,6-diaminopimeloyl-D-alanyl-D-alanine + ADP + phosphate + H(+)</text>
        <dbReference type="Rhea" id="RHEA:28374"/>
        <dbReference type="ChEBI" id="CHEBI:15378"/>
        <dbReference type="ChEBI" id="CHEBI:30616"/>
        <dbReference type="ChEBI" id="CHEBI:43474"/>
        <dbReference type="ChEBI" id="CHEBI:57822"/>
        <dbReference type="ChEBI" id="CHEBI:61386"/>
        <dbReference type="ChEBI" id="CHEBI:83905"/>
        <dbReference type="ChEBI" id="CHEBI:456216"/>
        <dbReference type="EC" id="6.3.2.10"/>
    </reaction>
</comment>
<keyword evidence="5 10" id="KW-0067">ATP-binding</keyword>
<keyword evidence="3 10" id="KW-0132">Cell division</keyword>
<dbReference type="InterPro" id="IPR036565">
    <property type="entry name" value="Mur-like_cat_sf"/>
</dbReference>
<dbReference type="InterPro" id="IPR004101">
    <property type="entry name" value="Mur_ligase_C"/>
</dbReference>
<comment type="pathway">
    <text evidence="10 11">Cell wall biogenesis; peptidoglycan biosynthesis.</text>
</comment>
<accession>A0ABT1EIL4</accession>
<dbReference type="EC" id="6.3.2.10" evidence="10 11"/>
<sequence>MRHFTLNAIMKACEGTFSGNTERINDNFLNTEVDDIVIDSRKVKPGVVFVAIDGENVDAHQFIPEAISAGALLVISHQDLGTTDFPYLLVKNTGQALLDIASAYRDSFTDLKVIGITGSVGKTSTKEMVAAVLSTKYQVHKTLGNFNNEWGLPLSIFTLKEGDQISVLELGVNHFGEMRRLSKVAGPDIGVITNIGIAHLEFFKTREGILKEKSSMLEDIKEAGRIFLNGDDDLLRQIATVHGTTPCYYGLEKGNDLYATHVESLGLRGSKCLMHLPNGNAFYVHVPAPGIHMVKNAIVACGIGQALGLSTKELTEGVNSFVALAGRNHLIDTGNLIILDDCYNANPVSMKASLDVLALGIGRKVAVLGDMGELGPEEAALHAEVGAYAASLGINRIYGIGPLSKHLVEAARGKHKHTEVHWFPDKDTFINEMRKYIEIGDNVLVKASHGMDLPQIIEALKNLY</sequence>
<dbReference type="SUPFAM" id="SSF63418">
    <property type="entry name" value="MurE/MurF N-terminal domain"/>
    <property type="match status" value="1"/>
</dbReference>
<dbReference type="SUPFAM" id="SSF53623">
    <property type="entry name" value="MurD-like peptide ligases, catalytic domain"/>
    <property type="match status" value="1"/>
</dbReference>
<protein>
    <recommendedName>
        <fullName evidence="10 11">UDP-N-acetylmuramoyl-tripeptide--D-alanyl-D-alanine ligase</fullName>
        <ecNumber evidence="10 11">6.3.2.10</ecNumber>
    </recommendedName>
    <alternativeName>
        <fullName evidence="10">D-alanyl-D-alanine-adding enzyme</fullName>
    </alternativeName>
</protein>
<keyword evidence="8 10" id="KW-0131">Cell cycle</keyword>
<feature type="binding site" evidence="10">
    <location>
        <begin position="118"/>
        <end position="124"/>
    </location>
    <ligand>
        <name>ATP</name>
        <dbReference type="ChEBI" id="CHEBI:30616"/>
    </ligand>
</feature>
<dbReference type="Pfam" id="PF08245">
    <property type="entry name" value="Mur_ligase_M"/>
    <property type="match status" value="1"/>
</dbReference>
<evidence type="ECO:0000256" key="3">
    <source>
        <dbReference type="ARBA" id="ARBA00022618"/>
    </source>
</evidence>
<keyword evidence="1 10" id="KW-0963">Cytoplasm</keyword>